<evidence type="ECO:0000313" key="2">
    <source>
        <dbReference type="Proteomes" id="UP000309673"/>
    </source>
</evidence>
<organism evidence="1 2">
    <name type="scientific">Cohnella pontilimi</name>
    <dbReference type="NCBI Taxonomy" id="2564100"/>
    <lineage>
        <taxon>Bacteria</taxon>
        <taxon>Bacillati</taxon>
        <taxon>Bacillota</taxon>
        <taxon>Bacilli</taxon>
        <taxon>Bacillales</taxon>
        <taxon>Paenibacillaceae</taxon>
        <taxon>Cohnella</taxon>
    </lineage>
</organism>
<dbReference type="Proteomes" id="UP000309673">
    <property type="component" value="Unassembled WGS sequence"/>
</dbReference>
<comment type="caution">
    <text evidence="1">The sequence shown here is derived from an EMBL/GenBank/DDBJ whole genome shotgun (WGS) entry which is preliminary data.</text>
</comment>
<sequence>MNDSPVYRRTVVKHEVPSRILPEGHRVIRVYLPPGYLETVSYPVVYCQDGEDFFNFGRIATIAQRLILEEDWEPFIVVGVEVDKKLRTSEYQPGEARHDVYTRFFADELLPEVEKLFSVRRSPHDRVLAGDSLGATVCMSLALQYPQLFSRVLSLSGAYYEVAQNQLAEARDLSWLSVWMIVGLQETAFATDRGTFDFVKLNREMRQLLEERNAHVSYSEKDGEHKWGFWQQQLPEALAAFVGPDAFF</sequence>
<dbReference type="PANTHER" id="PTHR48098">
    <property type="entry name" value="ENTEROCHELIN ESTERASE-RELATED"/>
    <property type="match status" value="1"/>
</dbReference>
<dbReference type="OrthoDB" id="9803578at2"/>
<dbReference type="InterPro" id="IPR029058">
    <property type="entry name" value="AB_hydrolase_fold"/>
</dbReference>
<dbReference type="InterPro" id="IPR050583">
    <property type="entry name" value="Mycobacterial_A85_antigen"/>
</dbReference>
<dbReference type="SUPFAM" id="SSF53474">
    <property type="entry name" value="alpha/beta-Hydrolases"/>
    <property type="match status" value="1"/>
</dbReference>
<proteinExistence type="predicted"/>
<dbReference type="AlphaFoldDB" id="A0A4U0FGZ5"/>
<dbReference type="EMBL" id="SUPK01000001">
    <property type="protein sequence ID" value="TJY44211.1"/>
    <property type="molecule type" value="Genomic_DNA"/>
</dbReference>
<dbReference type="InterPro" id="IPR000801">
    <property type="entry name" value="Esterase-like"/>
</dbReference>
<accession>A0A4U0FGZ5</accession>
<name>A0A4U0FGZ5_9BACL</name>
<evidence type="ECO:0000313" key="1">
    <source>
        <dbReference type="EMBL" id="TJY44211.1"/>
    </source>
</evidence>
<keyword evidence="2" id="KW-1185">Reference proteome</keyword>
<dbReference type="Gene3D" id="3.40.50.1820">
    <property type="entry name" value="alpha/beta hydrolase"/>
    <property type="match status" value="1"/>
</dbReference>
<reference evidence="1 2" key="1">
    <citation type="submission" date="2019-04" db="EMBL/GenBank/DDBJ databases">
        <title>Cohnella sp. nov., isolated from soil.</title>
        <authorList>
            <person name="Kim W."/>
        </authorList>
    </citation>
    <scope>NUCLEOTIDE SEQUENCE [LARGE SCALE GENOMIC DNA]</scope>
    <source>
        <strain evidence="1 2">CAU 1483</strain>
    </source>
</reference>
<dbReference type="Pfam" id="PF00756">
    <property type="entry name" value="Esterase"/>
    <property type="match status" value="1"/>
</dbReference>
<dbReference type="RefSeq" id="WP_136775955.1">
    <property type="nucleotide sequence ID" value="NZ_SUPK01000001.1"/>
</dbReference>
<protein>
    <submittedName>
        <fullName evidence="1">Esterase family protein</fullName>
    </submittedName>
</protein>
<gene>
    <name evidence="1" type="ORF">E5161_02115</name>
</gene>
<dbReference type="PANTHER" id="PTHR48098:SF3">
    <property type="entry name" value="IRON(III) ENTEROBACTIN ESTERASE"/>
    <property type="match status" value="1"/>
</dbReference>